<dbReference type="Gene3D" id="2.40.33.10">
    <property type="entry name" value="PK beta-barrel domain-like"/>
    <property type="match status" value="1"/>
</dbReference>
<dbReference type="SUPFAM" id="SSF51621">
    <property type="entry name" value="Phosphoenolpyruvate/pyruvate domain"/>
    <property type="match status" value="1"/>
</dbReference>
<keyword evidence="10 13" id="KW-0460">Magnesium</keyword>
<reference evidence="16" key="1">
    <citation type="submission" date="2021-12" db="EMBL/GenBank/DDBJ databases">
        <authorList>
            <person name="King R."/>
        </authorList>
    </citation>
    <scope>NUCLEOTIDE SEQUENCE</scope>
</reference>
<evidence type="ECO:0000313" key="17">
    <source>
        <dbReference type="Proteomes" id="UP001153292"/>
    </source>
</evidence>
<accession>A0ABN8BFE9</accession>
<comment type="similarity">
    <text evidence="3 13">Belongs to the pyruvate kinase family.</text>
</comment>
<protein>
    <recommendedName>
        <fullName evidence="4 13">Pyruvate kinase</fullName>
        <ecNumber evidence="4 13">2.7.1.40</ecNumber>
    </recommendedName>
</protein>
<keyword evidence="11 13" id="KW-0324">Glycolysis</keyword>
<dbReference type="InterPro" id="IPR015806">
    <property type="entry name" value="Pyrv_Knase_insert_dom_sf"/>
</dbReference>
<evidence type="ECO:0000256" key="13">
    <source>
        <dbReference type="RuleBase" id="RU000504"/>
    </source>
</evidence>
<dbReference type="SUPFAM" id="SSF52935">
    <property type="entry name" value="PK C-terminal domain-like"/>
    <property type="match status" value="1"/>
</dbReference>
<evidence type="ECO:0000256" key="7">
    <source>
        <dbReference type="ARBA" id="ARBA00022741"/>
    </source>
</evidence>
<evidence type="ECO:0000256" key="12">
    <source>
        <dbReference type="ARBA" id="ARBA00023317"/>
    </source>
</evidence>
<evidence type="ECO:0000256" key="3">
    <source>
        <dbReference type="ARBA" id="ARBA00008663"/>
    </source>
</evidence>
<dbReference type="InterPro" id="IPR001697">
    <property type="entry name" value="Pyr_Knase"/>
</dbReference>
<dbReference type="SUPFAM" id="SSF50800">
    <property type="entry name" value="PK beta-barrel domain-like"/>
    <property type="match status" value="1"/>
</dbReference>
<keyword evidence="8 13" id="KW-0418">Kinase</keyword>
<evidence type="ECO:0000256" key="4">
    <source>
        <dbReference type="ARBA" id="ARBA00012142"/>
    </source>
</evidence>
<sequence length="527" mass="59422">MRRSSFHTDFSDPSCLTKPESKTIRTTIIATITDSSITAVDIQKMLEAGMNAVKFKLSHTTKGDKLQILSKLDKACLKCCTKYGVPDWPVSTSIELKTCIVKTGLLGSDKDYIYVKEGSQVILTNNLRDYNTCNEYKIFVDNACLTSEVNIHTEISIGQEEIIVICTEIVDEKSIQCLVTKGGRLFDLDYVSMRSVIRKRPTLGKIDFQIITFALQYQVHMLIINYVRHAETLKQIKKFIGPVVKRPFLISGICTQQGLDNIDEIAEESDAILLSREFLPFELDASKRLRLHLIQKWLGAKCQAFGKPYFLSGDILQDTMSNGYYTDREVSDATNALFDGVGGFILKNYHDIDCALEALNTLNTICQSTETYTDSKNSFLRVVDEIKLPLNAAEASMLACVIAAYQCQAGAIIIPTVSGTTARTLLRMNPDCLIITVCKHIRVNRLLKSCKNVVPLVYVEKPHNKWIYNVKAKVVFAVDYAVHRGWLKYGNTYVTLQRGREESSYCDMVRISPVTNYKRPTVECHEK</sequence>
<keyword evidence="9" id="KW-0067">ATP-binding</keyword>
<comment type="pathway">
    <text evidence="2 13">Carbohydrate degradation; glycolysis; pyruvate from D-glyceraldehyde 3-phosphate: step 5/5.</text>
</comment>
<evidence type="ECO:0000259" key="15">
    <source>
        <dbReference type="Pfam" id="PF02887"/>
    </source>
</evidence>
<dbReference type="Gene3D" id="3.20.20.60">
    <property type="entry name" value="Phosphoenolpyruvate-binding domains"/>
    <property type="match status" value="1"/>
</dbReference>
<dbReference type="InterPro" id="IPR011037">
    <property type="entry name" value="Pyrv_Knase-like_insert_dom_sf"/>
</dbReference>
<keyword evidence="7" id="KW-0547">Nucleotide-binding</keyword>
<evidence type="ECO:0000259" key="14">
    <source>
        <dbReference type="Pfam" id="PF00224"/>
    </source>
</evidence>
<dbReference type="PANTHER" id="PTHR11817">
    <property type="entry name" value="PYRUVATE KINASE"/>
    <property type="match status" value="1"/>
</dbReference>
<comment type="catalytic activity">
    <reaction evidence="13">
        <text>pyruvate + ATP = phosphoenolpyruvate + ADP + H(+)</text>
        <dbReference type="Rhea" id="RHEA:18157"/>
        <dbReference type="ChEBI" id="CHEBI:15361"/>
        <dbReference type="ChEBI" id="CHEBI:15378"/>
        <dbReference type="ChEBI" id="CHEBI:30616"/>
        <dbReference type="ChEBI" id="CHEBI:58702"/>
        <dbReference type="ChEBI" id="CHEBI:456216"/>
        <dbReference type="EC" id="2.7.1.40"/>
    </reaction>
</comment>
<keyword evidence="5 13" id="KW-0808">Transferase</keyword>
<evidence type="ECO:0000256" key="1">
    <source>
        <dbReference type="ARBA" id="ARBA00001958"/>
    </source>
</evidence>
<evidence type="ECO:0000256" key="10">
    <source>
        <dbReference type="ARBA" id="ARBA00022842"/>
    </source>
</evidence>
<dbReference type="Pfam" id="PF02887">
    <property type="entry name" value="PK_C"/>
    <property type="match status" value="1"/>
</dbReference>
<dbReference type="InterPro" id="IPR015795">
    <property type="entry name" value="Pyrv_Knase_C"/>
</dbReference>
<dbReference type="InterPro" id="IPR036918">
    <property type="entry name" value="Pyrv_Knase_C_sf"/>
</dbReference>
<dbReference type="InterPro" id="IPR040442">
    <property type="entry name" value="Pyrv_kinase-like_dom_sf"/>
</dbReference>
<comment type="cofactor">
    <cofactor evidence="1">
        <name>K(+)</name>
        <dbReference type="ChEBI" id="CHEBI:29103"/>
    </cofactor>
</comment>
<evidence type="ECO:0000313" key="16">
    <source>
        <dbReference type="EMBL" id="CAH0407390.1"/>
    </source>
</evidence>
<evidence type="ECO:0000256" key="2">
    <source>
        <dbReference type="ARBA" id="ARBA00004997"/>
    </source>
</evidence>
<name>A0ABN8BFE9_CHISP</name>
<dbReference type="Gene3D" id="3.40.1380.20">
    <property type="entry name" value="Pyruvate kinase, C-terminal domain"/>
    <property type="match status" value="1"/>
</dbReference>
<dbReference type="EMBL" id="OU963901">
    <property type="protein sequence ID" value="CAH0407390.1"/>
    <property type="molecule type" value="Genomic_DNA"/>
</dbReference>
<gene>
    <name evidence="16" type="ORF">CHILSU_LOCUS10790</name>
</gene>
<evidence type="ECO:0000256" key="5">
    <source>
        <dbReference type="ARBA" id="ARBA00022679"/>
    </source>
</evidence>
<dbReference type="InterPro" id="IPR015793">
    <property type="entry name" value="Pyrv_Knase_brl"/>
</dbReference>
<dbReference type="InterPro" id="IPR015813">
    <property type="entry name" value="Pyrv/PenolPyrv_kinase-like_dom"/>
</dbReference>
<keyword evidence="6" id="KW-0479">Metal-binding</keyword>
<evidence type="ECO:0000256" key="9">
    <source>
        <dbReference type="ARBA" id="ARBA00022840"/>
    </source>
</evidence>
<keyword evidence="17" id="KW-1185">Reference proteome</keyword>
<feature type="domain" description="Pyruvate kinase C-terminal" evidence="15">
    <location>
        <begin position="397"/>
        <end position="511"/>
    </location>
</feature>
<evidence type="ECO:0000256" key="8">
    <source>
        <dbReference type="ARBA" id="ARBA00022777"/>
    </source>
</evidence>
<dbReference type="EC" id="2.7.1.40" evidence="4 13"/>
<proteinExistence type="inferred from homology"/>
<dbReference type="PRINTS" id="PR01050">
    <property type="entry name" value="PYRUVTKNASE"/>
</dbReference>
<evidence type="ECO:0000256" key="11">
    <source>
        <dbReference type="ARBA" id="ARBA00023152"/>
    </source>
</evidence>
<dbReference type="Proteomes" id="UP001153292">
    <property type="component" value="Chromosome 8"/>
</dbReference>
<organism evidence="16 17">
    <name type="scientific">Chilo suppressalis</name>
    <name type="common">Asiatic rice borer moth</name>
    <dbReference type="NCBI Taxonomy" id="168631"/>
    <lineage>
        <taxon>Eukaryota</taxon>
        <taxon>Metazoa</taxon>
        <taxon>Ecdysozoa</taxon>
        <taxon>Arthropoda</taxon>
        <taxon>Hexapoda</taxon>
        <taxon>Insecta</taxon>
        <taxon>Pterygota</taxon>
        <taxon>Neoptera</taxon>
        <taxon>Endopterygota</taxon>
        <taxon>Lepidoptera</taxon>
        <taxon>Glossata</taxon>
        <taxon>Ditrysia</taxon>
        <taxon>Pyraloidea</taxon>
        <taxon>Crambidae</taxon>
        <taxon>Crambinae</taxon>
        <taxon>Chilo</taxon>
    </lineage>
</organism>
<keyword evidence="12" id="KW-0670">Pyruvate</keyword>
<dbReference type="Pfam" id="PF00224">
    <property type="entry name" value="PK"/>
    <property type="match status" value="1"/>
</dbReference>
<evidence type="ECO:0000256" key="6">
    <source>
        <dbReference type="ARBA" id="ARBA00022723"/>
    </source>
</evidence>
<feature type="domain" description="Pyruvate kinase barrel" evidence="14">
    <location>
        <begin position="25"/>
        <end position="345"/>
    </location>
</feature>